<sequence>MTQVTRATACLAAAGVTVGLLGAPGRAEPTPAEPGAPHERSSYGSTHAPDGVLRKGCRGYAYRYTVTPPTGDWTLETFLRDPTGDSVASGAFMSDSDPATRRSTFDLCRYNTRPGRFTIRALLHWYDDEGGHRVWLEPSRFRLRRAR</sequence>
<feature type="chain" id="PRO_5038995941" evidence="2">
    <location>
        <begin position="23"/>
        <end position="147"/>
    </location>
</feature>
<dbReference type="Proteomes" id="UP000589626">
    <property type="component" value="Unassembled WGS sequence"/>
</dbReference>
<evidence type="ECO:0000313" key="3">
    <source>
        <dbReference type="EMBL" id="MBB3044064.1"/>
    </source>
</evidence>
<dbReference type="AlphaFoldDB" id="A0A7W4VYE9"/>
<protein>
    <submittedName>
        <fullName evidence="3">Uncharacterized protein</fullName>
    </submittedName>
</protein>
<reference evidence="3 4" key="1">
    <citation type="submission" date="2020-08" db="EMBL/GenBank/DDBJ databases">
        <title>Sequencing the genomes of 1000 actinobacteria strains.</title>
        <authorList>
            <person name="Klenk H.-P."/>
        </authorList>
    </citation>
    <scope>NUCLEOTIDE SEQUENCE [LARGE SCALE GENOMIC DNA]</scope>
    <source>
        <strain evidence="3 4">DSM 105498</strain>
    </source>
</reference>
<organism evidence="3 4">
    <name type="scientific">Nocardioides soli</name>
    <dbReference type="NCBI Taxonomy" id="1036020"/>
    <lineage>
        <taxon>Bacteria</taxon>
        <taxon>Bacillati</taxon>
        <taxon>Actinomycetota</taxon>
        <taxon>Actinomycetes</taxon>
        <taxon>Propionibacteriales</taxon>
        <taxon>Nocardioidaceae</taxon>
        <taxon>Nocardioides</taxon>
    </lineage>
</organism>
<gene>
    <name evidence="3" type="ORF">FHU40_003901</name>
</gene>
<accession>A0A7W4VYE9</accession>
<name>A0A7W4VYE9_9ACTN</name>
<feature type="region of interest" description="Disordered" evidence="1">
    <location>
        <begin position="24"/>
        <end position="50"/>
    </location>
</feature>
<keyword evidence="2" id="KW-0732">Signal</keyword>
<evidence type="ECO:0000256" key="2">
    <source>
        <dbReference type="SAM" id="SignalP"/>
    </source>
</evidence>
<comment type="caution">
    <text evidence="3">The sequence shown here is derived from an EMBL/GenBank/DDBJ whole genome shotgun (WGS) entry which is preliminary data.</text>
</comment>
<feature type="signal peptide" evidence="2">
    <location>
        <begin position="1"/>
        <end position="22"/>
    </location>
</feature>
<evidence type="ECO:0000256" key="1">
    <source>
        <dbReference type="SAM" id="MobiDB-lite"/>
    </source>
</evidence>
<evidence type="ECO:0000313" key="4">
    <source>
        <dbReference type="Proteomes" id="UP000589626"/>
    </source>
</evidence>
<proteinExistence type="predicted"/>
<dbReference type="RefSeq" id="WP_183593984.1">
    <property type="nucleotide sequence ID" value="NZ_JACHWR010000003.1"/>
</dbReference>
<dbReference type="EMBL" id="JACHWR010000003">
    <property type="protein sequence ID" value="MBB3044064.1"/>
    <property type="molecule type" value="Genomic_DNA"/>
</dbReference>
<keyword evidence="4" id="KW-1185">Reference proteome</keyword>